<proteinExistence type="inferred from homology"/>
<dbReference type="Pfam" id="PF02852">
    <property type="entry name" value="Pyr_redox_dim"/>
    <property type="match status" value="1"/>
</dbReference>
<comment type="similarity">
    <text evidence="1 14">Belongs to the class-I pyridine nucleotide-disulfide oxidoreductase family.</text>
</comment>
<dbReference type="NCBIfam" id="TIGR01350">
    <property type="entry name" value="lipoamide_DH"/>
    <property type="match status" value="1"/>
</dbReference>
<comment type="catalytic activity">
    <reaction evidence="10 14">
        <text>N(6)-[(R)-dihydrolipoyl]-L-lysyl-[protein] + NAD(+) = N(6)-[(R)-lipoyl]-L-lysyl-[protein] + NADH + H(+)</text>
        <dbReference type="Rhea" id="RHEA:15045"/>
        <dbReference type="Rhea" id="RHEA-COMP:10474"/>
        <dbReference type="Rhea" id="RHEA-COMP:10475"/>
        <dbReference type="ChEBI" id="CHEBI:15378"/>
        <dbReference type="ChEBI" id="CHEBI:57540"/>
        <dbReference type="ChEBI" id="CHEBI:57945"/>
        <dbReference type="ChEBI" id="CHEBI:83099"/>
        <dbReference type="ChEBI" id="CHEBI:83100"/>
        <dbReference type="EC" id="1.8.1.4"/>
    </reaction>
</comment>
<evidence type="ECO:0000256" key="11">
    <source>
        <dbReference type="PIRSR" id="PIRSR000350-2"/>
    </source>
</evidence>
<dbReference type="InterPro" id="IPR012999">
    <property type="entry name" value="Pyr_OxRdtase_I_AS"/>
</dbReference>
<evidence type="ECO:0000256" key="3">
    <source>
        <dbReference type="ARBA" id="ARBA00016961"/>
    </source>
</evidence>
<dbReference type="RefSeq" id="WP_091636794.1">
    <property type="nucleotide sequence ID" value="NZ_FNYW01000070.1"/>
</dbReference>
<evidence type="ECO:0000256" key="13">
    <source>
        <dbReference type="PIRSR" id="PIRSR000350-4"/>
    </source>
</evidence>
<dbReference type="PIRSF" id="PIRSF000350">
    <property type="entry name" value="Mercury_reductase_MerA"/>
    <property type="match status" value="1"/>
</dbReference>
<evidence type="ECO:0000313" key="17">
    <source>
        <dbReference type="EMBL" id="SEJ07451.1"/>
    </source>
</evidence>
<comment type="miscellaneous">
    <text evidence="14">The active site is a redox-active disulfide bond.</text>
</comment>
<keyword evidence="5 12" id="KW-0274">FAD</keyword>
<evidence type="ECO:0000256" key="10">
    <source>
        <dbReference type="ARBA" id="ARBA00049187"/>
    </source>
</evidence>
<dbReference type="PROSITE" id="PS00076">
    <property type="entry name" value="PYRIDINE_REDOX_1"/>
    <property type="match status" value="1"/>
</dbReference>
<evidence type="ECO:0000256" key="5">
    <source>
        <dbReference type="ARBA" id="ARBA00022827"/>
    </source>
</evidence>
<organism evidence="17 18">
    <name type="scientific">Alkalibacterium gilvum</name>
    <dbReference type="NCBI Taxonomy" id="1130080"/>
    <lineage>
        <taxon>Bacteria</taxon>
        <taxon>Bacillati</taxon>
        <taxon>Bacillota</taxon>
        <taxon>Bacilli</taxon>
        <taxon>Lactobacillales</taxon>
        <taxon>Carnobacteriaceae</taxon>
        <taxon>Alkalibacterium</taxon>
    </lineage>
</organism>
<dbReference type="Gene3D" id="3.30.390.30">
    <property type="match status" value="1"/>
</dbReference>
<dbReference type="PANTHER" id="PTHR22912">
    <property type="entry name" value="DISULFIDE OXIDOREDUCTASE"/>
    <property type="match status" value="1"/>
</dbReference>
<accession>A0A1H6VS36</accession>
<dbReference type="STRING" id="1130080.SAMN04488113_1701"/>
<dbReference type="Pfam" id="PF07992">
    <property type="entry name" value="Pyr_redox_2"/>
    <property type="match status" value="1"/>
</dbReference>
<keyword evidence="18" id="KW-1185">Reference proteome</keyword>
<reference evidence="18" key="1">
    <citation type="submission" date="2016-10" db="EMBL/GenBank/DDBJ databases">
        <authorList>
            <person name="Varghese N."/>
            <person name="Submissions S."/>
        </authorList>
    </citation>
    <scope>NUCLEOTIDE SEQUENCE [LARGE SCALE GENOMIC DNA]</scope>
    <source>
        <strain evidence="18">DSM 25751</strain>
    </source>
</reference>
<protein>
    <recommendedName>
        <fullName evidence="3 14">Dihydrolipoyl dehydrogenase</fullName>
        <ecNumber evidence="2 14">1.8.1.4</ecNumber>
    </recommendedName>
</protein>
<feature type="disulfide bond" description="Redox-active" evidence="13">
    <location>
        <begin position="42"/>
        <end position="47"/>
    </location>
</feature>
<dbReference type="Gene3D" id="3.50.50.60">
    <property type="entry name" value="FAD/NAD(P)-binding domain"/>
    <property type="match status" value="2"/>
</dbReference>
<gene>
    <name evidence="17" type="ORF">SAMN04488113_1701</name>
</gene>
<dbReference type="PRINTS" id="PR00368">
    <property type="entry name" value="FADPNR"/>
</dbReference>
<evidence type="ECO:0000256" key="14">
    <source>
        <dbReference type="RuleBase" id="RU003692"/>
    </source>
</evidence>
<keyword evidence="4 14" id="KW-0285">Flavoprotein</keyword>
<dbReference type="GO" id="GO:0006103">
    <property type="term" value="P:2-oxoglutarate metabolic process"/>
    <property type="evidence" value="ECO:0007669"/>
    <property type="project" value="TreeGrafter"/>
</dbReference>
<keyword evidence="12" id="KW-0547">Nucleotide-binding</keyword>
<dbReference type="InterPro" id="IPR016156">
    <property type="entry name" value="FAD/NAD-linked_Rdtase_dimer_sf"/>
</dbReference>
<comment type="cofactor">
    <cofactor evidence="12 14">
        <name>FAD</name>
        <dbReference type="ChEBI" id="CHEBI:57692"/>
    </cofactor>
    <text evidence="12 14">Binds 1 FAD per subunit.</text>
</comment>
<evidence type="ECO:0000256" key="12">
    <source>
        <dbReference type="PIRSR" id="PIRSR000350-3"/>
    </source>
</evidence>
<keyword evidence="8" id="KW-1015">Disulfide bond</keyword>
<evidence type="ECO:0000256" key="9">
    <source>
        <dbReference type="ARBA" id="ARBA00023284"/>
    </source>
</evidence>
<keyword evidence="6 14" id="KW-0560">Oxidoreductase</keyword>
<dbReference type="GO" id="GO:0004148">
    <property type="term" value="F:dihydrolipoyl dehydrogenase (NADH) activity"/>
    <property type="evidence" value="ECO:0007669"/>
    <property type="project" value="UniProtKB-EC"/>
</dbReference>
<dbReference type="SUPFAM" id="SSF51905">
    <property type="entry name" value="FAD/NAD(P)-binding domain"/>
    <property type="match status" value="1"/>
</dbReference>
<dbReference type="GO" id="GO:0050660">
    <property type="term" value="F:flavin adenine dinucleotide binding"/>
    <property type="evidence" value="ECO:0007669"/>
    <property type="project" value="InterPro"/>
</dbReference>
<evidence type="ECO:0000256" key="1">
    <source>
        <dbReference type="ARBA" id="ARBA00007532"/>
    </source>
</evidence>
<keyword evidence="7 12" id="KW-0520">NAD</keyword>
<evidence type="ECO:0000256" key="4">
    <source>
        <dbReference type="ARBA" id="ARBA00022630"/>
    </source>
</evidence>
<feature type="binding site" evidence="12">
    <location>
        <position position="202"/>
    </location>
    <ligand>
        <name>NAD(+)</name>
        <dbReference type="ChEBI" id="CHEBI:57540"/>
    </ligand>
</feature>
<dbReference type="EC" id="1.8.1.4" evidence="2 14"/>
<evidence type="ECO:0000256" key="7">
    <source>
        <dbReference type="ARBA" id="ARBA00023027"/>
    </source>
</evidence>
<evidence type="ECO:0000313" key="18">
    <source>
        <dbReference type="Proteomes" id="UP000198564"/>
    </source>
</evidence>
<dbReference type="OrthoDB" id="9800167at2"/>
<feature type="binding site" evidence="12">
    <location>
        <position position="269"/>
    </location>
    <ligand>
        <name>NAD(+)</name>
        <dbReference type="ChEBI" id="CHEBI:57540"/>
    </ligand>
</feature>
<keyword evidence="9 14" id="KW-0676">Redox-active center</keyword>
<dbReference type="InterPro" id="IPR036188">
    <property type="entry name" value="FAD/NAD-bd_sf"/>
</dbReference>
<dbReference type="PRINTS" id="PR00411">
    <property type="entry name" value="PNDRDTASEI"/>
</dbReference>
<feature type="binding site" evidence="12">
    <location>
        <position position="310"/>
    </location>
    <ligand>
        <name>FAD</name>
        <dbReference type="ChEBI" id="CHEBI:57692"/>
    </ligand>
</feature>
<feature type="domain" description="FAD/NAD(P)-binding" evidence="16">
    <location>
        <begin position="6"/>
        <end position="325"/>
    </location>
</feature>
<evidence type="ECO:0000256" key="8">
    <source>
        <dbReference type="ARBA" id="ARBA00023157"/>
    </source>
</evidence>
<dbReference type="EMBL" id="FNYW01000070">
    <property type="protein sequence ID" value="SEJ07451.1"/>
    <property type="molecule type" value="Genomic_DNA"/>
</dbReference>
<evidence type="ECO:0000259" key="16">
    <source>
        <dbReference type="Pfam" id="PF07992"/>
    </source>
</evidence>
<name>A0A1H6VS36_9LACT</name>
<dbReference type="InterPro" id="IPR004099">
    <property type="entry name" value="Pyr_nucl-diS_OxRdtase_dimer"/>
</dbReference>
<evidence type="ECO:0000256" key="6">
    <source>
        <dbReference type="ARBA" id="ARBA00023002"/>
    </source>
</evidence>
<dbReference type="InterPro" id="IPR050151">
    <property type="entry name" value="Class-I_Pyr_Nuc-Dis_Oxidored"/>
</dbReference>
<dbReference type="InterPro" id="IPR001100">
    <property type="entry name" value="Pyr_nuc-diS_OxRdtase"/>
</dbReference>
<evidence type="ECO:0000256" key="2">
    <source>
        <dbReference type="ARBA" id="ARBA00012608"/>
    </source>
</evidence>
<feature type="active site" description="Proton acceptor" evidence="11">
    <location>
        <position position="443"/>
    </location>
</feature>
<dbReference type="SUPFAM" id="SSF55424">
    <property type="entry name" value="FAD/NAD-linked reductases, dimerisation (C-terminal) domain"/>
    <property type="match status" value="1"/>
</dbReference>
<dbReference type="Proteomes" id="UP000198564">
    <property type="component" value="Unassembled WGS sequence"/>
</dbReference>
<feature type="binding site" evidence="12">
    <location>
        <position position="51"/>
    </location>
    <ligand>
        <name>FAD</name>
        <dbReference type="ChEBI" id="CHEBI:57692"/>
    </ligand>
</feature>
<dbReference type="InterPro" id="IPR023753">
    <property type="entry name" value="FAD/NAD-binding_dom"/>
</dbReference>
<evidence type="ECO:0000259" key="15">
    <source>
        <dbReference type="Pfam" id="PF02852"/>
    </source>
</evidence>
<dbReference type="FunFam" id="3.30.390.30:FF:000001">
    <property type="entry name" value="Dihydrolipoyl dehydrogenase"/>
    <property type="match status" value="1"/>
</dbReference>
<dbReference type="InterPro" id="IPR006258">
    <property type="entry name" value="Lipoamide_DH"/>
</dbReference>
<dbReference type="PANTHER" id="PTHR22912:SF160">
    <property type="entry name" value="DIHYDROLIPOYL DEHYDROGENASE"/>
    <property type="match status" value="1"/>
</dbReference>
<feature type="domain" description="Pyridine nucleotide-disulphide oxidoreductase dimerisation" evidence="15">
    <location>
        <begin position="344"/>
        <end position="452"/>
    </location>
</feature>
<dbReference type="AlphaFoldDB" id="A0A1H6VS36"/>
<sequence length="464" mass="49745">MSEEKQTVVIGAGPGGYTAAIRAAQLGQKVTIIEKQYFGGTCLNIGCIPSKALITAAHRFHDATHSDTFGITVDDVKVDLEKTQDWKDNKVVKTLTNGVQGLLKKNKVEIVMGTATFKDEKSLTVETDQGTKEFEFDNVILATGTKRLELEEVPFGERVLDTTGGLNIKKAPKSIVIIGGGYVGSQLAAAYSNFGVHVTIIEKESHMMPFFDKDMAKIVEKNYRHKGMDIITGADIKGSKTTDKDITVTYEKDGEEKTVTAEVALVSIGRKPNTDSLGLEAAGVDVTSDGYVEVSDNRQTTAEGIYAIGDIVPGVTLANKASHEGKLVAGVIAGENVDTNYKQIPISVYTEPELATAGVSFAEAKESNGKYKVSKFSLAGNGRALSLNQTTGFVRMITDPENHNTIVGAQIVGSGAPDIIHELSLAIEQEMNAEDISLTIHSHPSLAETIMDTAELALDMPIHI</sequence>